<dbReference type="EMBL" id="PGGS01002791">
    <property type="protein sequence ID" value="PNG99487.1"/>
    <property type="molecule type" value="Genomic_DNA"/>
</dbReference>
<dbReference type="Pfam" id="PF00481">
    <property type="entry name" value="PP2C"/>
    <property type="match status" value="2"/>
</dbReference>
<gene>
    <name evidence="3" type="ORF">TSOC_014733</name>
</gene>
<protein>
    <recommendedName>
        <fullName evidence="2">PPM-type phosphatase domain-containing protein</fullName>
    </recommendedName>
</protein>
<feature type="non-terminal residue" evidence="3">
    <location>
        <position position="457"/>
    </location>
</feature>
<evidence type="ECO:0000313" key="4">
    <source>
        <dbReference type="Proteomes" id="UP000236333"/>
    </source>
</evidence>
<feature type="compositionally biased region" description="Gly residues" evidence="1">
    <location>
        <begin position="142"/>
        <end position="161"/>
    </location>
</feature>
<feature type="compositionally biased region" description="Low complexity" evidence="1">
    <location>
        <begin position="162"/>
        <end position="175"/>
    </location>
</feature>
<dbReference type="Gene3D" id="3.60.40.10">
    <property type="entry name" value="PPM-type phosphatase domain"/>
    <property type="match status" value="2"/>
</dbReference>
<organism evidence="3 4">
    <name type="scientific">Tetrabaena socialis</name>
    <dbReference type="NCBI Taxonomy" id="47790"/>
    <lineage>
        <taxon>Eukaryota</taxon>
        <taxon>Viridiplantae</taxon>
        <taxon>Chlorophyta</taxon>
        <taxon>core chlorophytes</taxon>
        <taxon>Chlorophyceae</taxon>
        <taxon>CS clade</taxon>
        <taxon>Chlamydomonadales</taxon>
        <taxon>Tetrabaenaceae</taxon>
        <taxon>Tetrabaena</taxon>
    </lineage>
</organism>
<dbReference type="PROSITE" id="PS51746">
    <property type="entry name" value="PPM_2"/>
    <property type="match status" value="1"/>
</dbReference>
<feature type="region of interest" description="Disordered" evidence="1">
    <location>
        <begin position="125"/>
        <end position="175"/>
    </location>
</feature>
<accession>A0A2J7ZGW7</accession>
<name>A0A2J7ZGW7_9CHLO</name>
<feature type="domain" description="PPM-type phosphatase" evidence="2">
    <location>
        <begin position="1"/>
        <end position="425"/>
    </location>
</feature>
<evidence type="ECO:0000256" key="1">
    <source>
        <dbReference type="SAM" id="MobiDB-lite"/>
    </source>
</evidence>
<dbReference type="GO" id="GO:0004722">
    <property type="term" value="F:protein serine/threonine phosphatase activity"/>
    <property type="evidence" value="ECO:0007669"/>
    <property type="project" value="InterPro"/>
</dbReference>
<comment type="caution">
    <text evidence="3">The sequence shown here is derived from an EMBL/GenBank/DDBJ whole genome shotgun (WGS) entry which is preliminary data.</text>
</comment>
<dbReference type="InterPro" id="IPR001932">
    <property type="entry name" value="PPM-type_phosphatase-like_dom"/>
</dbReference>
<dbReference type="InterPro" id="IPR036457">
    <property type="entry name" value="PPM-type-like_dom_sf"/>
</dbReference>
<sequence length="457" mass="44544">MRAALHALDEELTALGHNSGTTVNAVMLLDNTVTVVNTGDCRCILFDWLEEKAVQVTTDHNLACKLERERVLGAGAELSGCGGYVVLPCPDDGAKLLGVTKALGHAGVKALQRSSTAASLLKIQEQEGGEEAEGPPAAAAAGRGGRAARAGGGGGGGGGRGSSPSSSFSSGRSSGSESGCGGLACGGGGGWGGRAAAEPAGSSFWGRAASAEYTPGQLAGARGGLDGCCGGFGCAACCGGGPAPAASSISASAFASASAAVTALSSDNLPLVGTDASGAASALAAAGRRGADATTCMAPDAADAAATEAAAAAADFAADPALPPLLPAGSSGALPGGLPGGGGGGASFMLTCEPDVFEFTVEDDRHLLLIGCDGVFDSMTNVDACRTAMRQLSSSNSCLDAAREVAHRACRLGSGDNITALVLRFGRKPVVRRQSHSVLSLRRCDSTASAAAELAGA</sequence>
<proteinExistence type="predicted"/>
<dbReference type="AlphaFoldDB" id="A0A2J7ZGW7"/>
<dbReference type="InterPro" id="IPR015655">
    <property type="entry name" value="PP2C"/>
</dbReference>
<evidence type="ECO:0000313" key="3">
    <source>
        <dbReference type="EMBL" id="PNG99487.1"/>
    </source>
</evidence>
<evidence type="ECO:0000259" key="2">
    <source>
        <dbReference type="PROSITE" id="PS51746"/>
    </source>
</evidence>
<dbReference type="SUPFAM" id="SSF81606">
    <property type="entry name" value="PP2C-like"/>
    <property type="match status" value="2"/>
</dbReference>
<keyword evidence="4" id="KW-1185">Reference proteome</keyword>
<dbReference type="OrthoDB" id="543280at2759"/>
<dbReference type="PANTHER" id="PTHR47992">
    <property type="entry name" value="PROTEIN PHOSPHATASE"/>
    <property type="match status" value="1"/>
</dbReference>
<dbReference type="Proteomes" id="UP000236333">
    <property type="component" value="Unassembled WGS sequence"/>
</dbReference>
<reference evidence="3 4" key="1">
    <citation type="journal article" date="2017" name="Mol. Biol. Evol.">
        <title>The 4-celled Tetrabaena socialis nuclear genome reveals the essential components for genetic control of cell number at the origin of multicellularity in the volvocine lineage.</title>
        <authorList>
            <person name="Featherston J."/>
            <person name="Arakaki Y."/>
            <person name="Hanschen E.R."/>
            <person name="Ferris P.J."/>
            <person name="Michod R.E."/>
            <person name="Olson B.J.S.C."/>
            <person name="Nozaki H."/>
            <person name="Durand P.M."/>
        </authorList>
    </citation>
    <scope>NUCLEOTIDE SEQUENCE [LARGE SCALE GENOMIC DNA]</scope>
    <source>
        <strain evidence="3 4">NIES-571</strain>
    </source>
</reference>
<dbReference type="SMART" id="SM00332">
    <property type="entry name" value="PP2Cc"/>
    <property type="match status" value="1"/>
</dbReference>